<organism evidence="7 8">
    <name type="scientific">Helcococcus kunzii ATCC 51366</name>
    <dbReference type="NCBI Taxonomy" id="883114"/>
    <lineage>
        <taxon>Bacteria</taxon>
        <taxon>Bacillati</taxon>
        <taxon>Bacillota</taxon>
        <taxon>Tissierellia</taxon>
        <taxon>Tissierellales</taxon>
        <taxon>Peptoniphilaceae</taxon>
        <taxon>Helcococcus</taxon>
    </lineage>
</organism>
<comment type="cofactor">
    <cofactor evidence="1">
        <name>Mg(2+)</name>
        <dbReference type="ChEBI" id="CHEBI:18420"/>
    </cofactor>
</comment>
<gene>
    <name evidence="7" type="ORF">HMPREF9709_00661</name>
</gene>
<sequence length="327" mass="38185">MDNFRFVYKDENNDCVGEIKNSRLILYQDLKNQIEGNIYRVRVDSYINSMDAYILNIGEFKNAILRRRNIVSDFKVGEDIIVEVLFVPNDDKLIEVTQYISISDGYIVLLPFVKSNSPKIKNDLTISYTLRTKAKDLPKEEILFRYNNLLNDFSHLQKEINKLPTPKLLRKGKFLTNFCLDYDGEIISNYKLKFASIIDAKFNPKYDREISTSIAKIDDRKIEIDKTSIYIDQLEALTVVDVNSGSKFMDRSKEDMSLSTNLSVIEEIVIQISLRNIKKMVLIDFIRVNNRNKAKIIDKLKQKFEEYNIKAKILGFSRLELLEIIIF</sequence>
<dbReference type="Pfam" id="PF10150">
    <property type="entry name" value="RNase_E_G"/>
    <property type="match status" value="1"/>
</dbReference>
<dbReference type="InterPro" id="IPR019307">
    <property type="entry name" value="RNA-bd_AU-1/RNase_E/G"/>
</dbReference>
<proteinExistence type="predicted"/>
<evidence type="ECO:0000313" key="8">
    <source>
        <dbReference type="Proteomes" id="UP000004191"/>
    </source>
</evidence>
<dbReference type="Proteomes" id="UP000004191">
    <property type="component" value="Unassembled WGS sequence"/>
</dbReference>
<dbReference type="GeneID" id="96999810"/>
<keyword evidence="3" id="KW-0378">Hydrolase</keyword>
<dbReference type="GO" id="GO:0016787">
    <property type="term" value="F:hydrolase activity"/>
    <property type="evidence" value="ECO:0007669"/>
    <property type="project" value="UniProtKB-KW"/>
</dbReference>
<dbReference type="HOGENOM" id="CLU_849337_0_0_9"/>
<keyword evidence="4" id="KW-0460">Magnesium</keyword>
<reference evidence="7 8" key="1">
    <citation type="submission" date="2012-01" db="EMBL/GenBank/DDBJ databases">
        <title>The Genome Sequence of Helcococcus kunzii ATCC 51366.</title>
        <authorList>
            <consortium name="The Broad Institute Genome Sequencing Platform"/>
            <person name="Earl A."/>
            <person name="Ward D."/>
            <person name="Feldgarden M."/>
            <person name="Gevers D."/>
            <person name="Huys G."/>
            <person name="Young S.K."/>
            <person name="Zeng Q."/>
            <person name="Gargeya S."/>
            <person name="Fitzgerald M."/>
            <person name="Haas B."/>
            <person name="Abouelleil A."/>
            <person name="Alvarado L."/>
            <person name="Arachchi H.M."/>
            <person name="Berlin A."/>
            <person name="Chapman S.B."/>
            <person name="Gearin G."/>
            <person name="Goldberg J."/>
            <person name="Griggs A."/>
            <person name="Gujja S."/>
            <person name="Hansen M."/>
            <person name="Heiman D."/>
            <person name="Howarth C."/>
            <person name="Larimer J."/>
            <person name="Lui A."/>
            <person name="MacDonald P.J.P."/>
            <person name="McCowen C."/>
            <person name="Montmayeur A."/>
            <person name="Murphy C."/>
            <person name="Neiman D."/>
            <person name="Pearson M."/>
            <person name="Priest M."/>
            <person name="Roberts A."/>
            <person name="Saif S."/>
            <person name="Shea T."/>
            <person name="Sisk P."/>
            <person name="Stolte C."/>
            <person name="Sykes S."/>
            <person name="Wortman J."/>
            <person name="Nusbaum C."/>
            <person name="Birren B."/>
        </authorList>
    </citation>
    <scope>NUCLEOTIDE SEQUENCE [LARGE SCALE GENOMIC DNA]</scope>
    <source>
        <strain evidence="7 8">ATCC 51366</strain>
    </source>
</reference>
<evidence type="ECO:0000313" key="7">
    <source>
        <dbReference type="EMBL" id="EHR34691.1"/>
    </source>
</evidence>
<dbReference type="OrthoDB" id="9804278at2"/>
<dbReference type="STRING" id="883114.HMPREF9709_00661"/>
<evidence type="ECO:0000256" key="1">
    <source>
        <dbReference type="ARBA" id="ARBA00001946"/>
    </source>
</evidence>
<feature type="domain" description="RNA-binding protein AU-1/Ribonuclease E/G" evidence="6">
    <location>
        <begin position="125"/>
        <end position="324"/>
    </location>
</feature>
<keyword evidence="5" id="KW-0694">RNA-binding</keyword>
<dbReference type="GO" id="GO:0005737">
    <property type="term" value="C:cytoplasm"/>
    <property type="evidence" value="ECO:0007669"/>
    <property type="project" value="TreeGrafter"/>
</dbReference>
<dbReference type="GO" id="GO:0006364">
    <property type="term" value="P:rRNA processing"/>
    <property type="evidence" value="ECO:0007669"/>
    <property type="project" value="TreeGrafter"/>
</dbReference>
<dbReference type="RefSeq" id="WP_005397935.1">
    <property type="nucleotide sequence ID" value="NZ_JH601088.1"/>
</dbReference>
<dbReference type="PANTHER" id="PTHR30001:SF0">
    <property type="entry name" value="RIBONUCLEASE G"/>
    <property type="match status" value="1"/>
</dbReference>
<evidence type="ECO:0000256" key="3">
    <source>
        <dbReference type="ARBA" id="ARBA00022801"/>
    </source>
</evidence>
<keyword evidence="8" id="KW-1185">Reference proteome</keyword>
<dbReference type="eggNOG" id="COG1530">
    <property type="taxonomic scope" value="Bacteria"/>
</dbReference>
<protein>
    <submittedName>
        <fullName evidence="7">Rne/Rng family ribonuclease</fullName>
    </submittedName>
</protein>
<dbReference type="InterPro" id="IPR004659">
    <property type="entry name" value="RNase_E/G"/>
</dbReference>
<evidence type="ECO:0000256" key="4">
    <source>
        <dbReference type="ARBA" id="ARBA00022842"/>
    </source>
</evidence>
<accession>H3NMV0</accession>
<name>H3NMV0_9FIRM</name>
<comment type="caution">
    <text evidence="7">The sequence shown here is derived from an EMBL/GenBank/DDBJ whole genome shotgun (WGS) entry which is preliminary data.</text>
</comment>
<dbReference type="EMBL" id="AGEI01000019">
    <property type="protein sequence ID" value="EHR34691.1"/>
    <property type="molecule type" value="Genomic_DNA"/>
</dbReference>
<dbReference type="GO" id="GO:0003723">
    <property type="term" value="F:RNA binding"/>
    <property type="evidence" value="ECO:0007669"/>
    <property type="project" value="UniProtKB-KW"/>
</dbReference>
<dbReference type="PANTHER" id="PTHR30001">
    <property type="entry name" value="RIBONUCLEASE"/>
    <property type="match status" value="1"/>
</dbReference>
<evidence type="ECO:0000256" key="2">
    <source>
        <dbReference type="ARBA" id="ARBA00022723"/>
    </source>
</evidence>
<dbReference type="GO" id="GO:0004540">
    <property type="term" value="F:RNA nuclease activity"/>
    <property type="evidence" value="ECO:0007669"/>
    <property type="project" value="InterPro"/>
</dbReference>
<dbReference type="AlphaFoldDB" id="H3NMV0"/>
<dbReference type="GO" id="GO:0046872">
    <property type="term" value="F:metal ion binding"/>
    <property type="evidence" value="ECO:0007669"/>
    <property type="project" value="UniProtKB-KW"/>
</dbReference>
<evidence type="ECO:0000259" key="6">
    <source>
        <dbReference type="Pfam" id="PF10150"/>
    </source>
</evidence>
<keyword evidence="2" id="KW-0479">Metal-binding</keyword>
<evidence type="ECO:0000256" key="5">
    <source>
        <dbReference type="ARBA" id="ARBA00022884"/>
    </source>
</evidence>